<feature type="non-terminal residue" evidence="1">
    <location>
        <position position="117"/>
    </location>
</feature>
<dbReference type="PANTHER" id="PTHR45621">
    <property type="entry name" value="OS01G0588500 PROTEIN-RELATED"/>
    <property type="match status" value="1"/>
</dbReference>
<dbReference type="EMBL" id="LXQA010077111">
    <property type="protein sequence ID" value="MCI10650.1"/>
    <property type="molecule type" value="Genomic_DNA"/>
</dbReference>
<dbReference type="InterPro" id="IPR011009">
    <property type="entry name" value="Kinase-like_dom_sf"/>
</dbReference>
<keyword evidence="1" id="KW-0808">Transferase</keyword>
<name>A0A392PGP8_9FABA</name>
<proteinExistence type="predicted"/>
<accession>A0A392PGP8</accession>
<organism evidence="1 2">
    <name type="scientific">Trifolium medium</name>
    <dbReference type="NCBI Taxonomy" id="97028"/>
    <lineage>
        <taxon>Eukaryota</taxon>
        <taxon>Viridiplantae</taxon>
        <taxon>Streptophyta</taxon>
        <taxon>Embryophyta</taxon>
        <taxon>Tracheophyta</taxon>
        <taxon>Spermatophyta</taxon>
        <taxon>Magnoliopsida</taxon>
        <taxon>eudicotyledons</taxon>
        <taxon>Gunneridae</taxon>
        <taxon>Pentapetalae</taxon>
        <taxon>rosids</taxon>
        <taxon>fabids</taxon>
        <taxon>Fabales</taxon>
        <taxon>Fabaceae</taxon>
        <taxon>Papilionoideae</taxon>
        <taxon>50 kb inversion clade</taxon>
        <taxon>NPAAA clade</taxon>
        <taxon>Hologalegina</taxon>
        <taxon>IRL clade</taxon>
        <taxon>Trifolieae</taxon>
        <taxon>Trifolium</taxon>
    </lineage>
</organism>
<reference evidence="1 2" key="1">
    <citation type="journal article" date="2018" name="Front. Plant Sci.">
        <title>Red Clover (Trifolium pratense) and Zigzag Clover (T. medium) - A Picture of Genomic Similarities and Differences.</title>
        <authorList>
            <person name="Dluhosova J."/>
            <person name="Istvanek J."/>
            <person name="Nedelnik J."/>
            <person name="Repkova J."/>
        </authorList>
    </citation>
    <scope>NUCLEOTIDE SEQUENCE [LARGE SCALE GENOMIC DNA]</scope>
    <source>
        <strain evidence="2">cv. 10/8</strain>
        <tissue evidence="1">Leaf</tissue>
    </source>
</reference>
<sequence>MKAASSSKSGKAIDSALYFRYDEIAAACHNFSIYRCMSECLSSTIYKASFDHEASSKKLKATVTCLHQSTQRLSKGSLDHLLFGRSDGPSIDWNTRIKIAICAAQALTFLHEEGPLQ</sequence>
<keyword evidence="2" id="KW-1185">Reference proteome</keyword>
<keyword evidence="1" id="KW-0675">Receptor</keyword>
<evidence type="ECO:0000313" key="2">
    <source>
        <dbReference type="Proteomes" id="UP000265520"/>
    </source>
</evidence>
<comment type="caution">
    <text evidence="1">The sequence shown here is derived from an EMBL/GenBank/DDBJ whole genome shotgun (WGS) entry which is preliminary data.</text>
</comment>
<dbReference type="Gene3D" id="1.10.510.10">
    <property type="entry name" value="Transferase(Phosphotransferase) domain 1"/>
    <property type="match status" value="1"/>
</dbReference>
<dbReference type="AlphaFoldDB" id="A0A392PGP8"/>
<keyword evidence="1" id="KW-0418">Kinase</keyword>
<protein>
    <submittedName>
        <fullName evidence="1">Putative receptor-like protein kinase</fullName>
    </submittedName>
</protein>
<evidence type="ECO:0000313" key="1">
    <source>
        <dbReference type="EMBL" id="MCI10650.1"/>
    </source>
</evidence>
<dbReference type="InterPro" id="IPR050823">
    <property type="entry name" value="Plant_Ser_Thr_Prot_Kinase"/>
</dbReference>
<dbReference type="SUPFAM" id="SSF56112">
    <property type="entry name" value="Protein kinase-like (PK-like)"/>
    <property type="match status" value="1"/>
</dbReference>
<dbReference type="Proteomes" id="UP000265520">
    <property type="component" value="Unassembled WGS sequence"/>
</dbReference>
<dbReference type="GO" id="GO:0016301">
    <property type="term" value="F:kinase activity"/>
    <property type="evidence" value="ECO:0007669"/>
    <property type="project" value="UniProtKB-KW"/>
</dbReference>